<dbReference type="Pfam" id="PF07536">
    <property type="entry name" value="HWE_HK"/>
    <property type="match status" value="1"/>
</dbReference>
<evidence type="ECO:0000256" key="6">
    <source>
        <dbReference type="ARBA" id="ARBA00022679"/>
    </source>
</evidence>
<dbReference type="InterPro" id="IPR000014">
    <property type="entry name" value="PAS"/>
</dbReference>
<dbReference type="EC" id="2.7.13.3" evidence="2"/>
<evidence type="ECO:0000259" key="12">
    <source>
        <dbReference type="SMART" id="SM00091"/>
    </source>
</evidence>
<evidence type="ECO:0000256" key="8">
    <source>
        <dbReference type="ARBA" id="ARBA00022777"/>
    </source>
</evidence>
<sequence length="351" mass="38857">MRSSDQAHRAFDERSEGSDPFEGATGLLFEQAMAQTRMAVCLTDPNHPDDPIIFCNKAFQKLTGYDSSEIVGRNCRFLQGPDTDQKQVTKIREAIREESVAVVELLNYRKDGSSFWNTLHLGPIYDESGNLKYFFGSQWDVTDIHQSRAEERHAKAMAREVSHRLKNVFAVIGGIVNITGRSMDARDVARKINERVQALGRSYEPTLDDAALGTIHVGQAIRSVLSPYDPEGDRFVFTGNGVRTEPNAISAIGLTLHELATNATKYGALSNKEGTVEVSWKHAKDRLGRNSLEIDWKESGGPRIEAAPVSDSGGTGFDIAETLLSHAHGVLERHWEEDGLRAQLVLPIANR</sequence>
<evidence type="ECO:0000256" key="9">
    <source>
        <dbReference type="ARBA" id="ARBA00022840"/>
    </source>
</evidence>
<dbReference type="SMART" id="SM00086">
    <property type="entry name" value="PAC"/>
    <property type="match status" value="1"/>
</dbReference>
<comment type="catalytic activity">
    <reaction evidence="1">
        <text>ATP + protein L-histidine = ADP + protein N-phospho-L-histidine.</text>
        <dbReference type="EC" id="2.7.13.3"/>
    </reaction>
</comment>
<evidence type="ECO:0000256" key="4">
    <source>
        <dbReference type="ARBA" id="ARBA00022630"/>
    </source>
</evidence>
<keyword evidence="5" id="KW-0288">FMN</keyword>
<evidence type="ECO:0000256" key="1">
    <source>
        <dbReference type="ARBA" id="ARBA00000085"/>
    </source>
</evidence>
<dbReference type="Proteomes" id="UP001065265">
    <property type="component" value="Chromosome"/>
</dbReference>
<evidence type="ECO:0000313" key="14">
    <source>
        <dbReference type="EMBL" id="UVI38079.1"/>
    </source>
</evidence>
<dbReference type="NCBIfam" id="NF010077">
    <property type="entry name" value="PRK13559.1"/>
    <property type="match status" value="1"/>
</dbReference>
<dbReference type="InterPro" id="IPR035965">
    <property type="entry name" value="PAS-like_dom_sf"/>
</dbReference>
<dbReference type="Gene3D" id="3.30.565.10">
    <property type="entry name" value="Histidine kinase-like ATPase, C-terminal domain"/>
    <property type="match status" value="1"/>
</dbReference>
<dbReference type="SMART" id="SM00911">
    <property type="entry name" value="HWE_HK"/>
    <property type="match status" value="1"/>
</dbReference>
<evidence type="ECO:0000256" key="5">
    <source>
        <dbReference type="ARBA" id="ARBA00022643"/>
    </source>
</evidence>
<feature type="region of interest" description="Disordered" evidence="11">
    <location>
        <begin position="1"/>
        <end position="22"/>
    </location>
</feature>
<dbReference type="CDD" id="cd00130">
    <property type="entry name" value="PAS"/>
    <property type="match status" value="1"/>
</dbReference>
<evidence type="ECO:0000256" key="10">
    <source>
        <dbReference type="ARBA" id="ARBA00022991"/>
    </source>
</evidence>
<dbReference type="PANTHER" id="PTHR47429:SF2">
    <property type="entry name" value="PROTEIN TWIN LOV 1"/>
    <property type="match status" value="1"/>
</dbReference>
<dbReference type="SUPFAM" id="SSF55785">
    <property type="entry name" value="PYP-like sensor domain (PAS domain)"/>
    <property type="match status" value="1"/>
</dbReference>
<keyword evidence="4" id="KW-0285">Flavoprotein</keyword>
<organism evidence="14 15">
    <name type="scientific">Qipengyuania spongiae</name>
    <dbReference type="NCBI Taxonomy" id="2909673"/>
    <lineage>
        <taxon>Bacteria</taxon>
        <taxon>Pseudomonadati</taxon>
        <taxon>Pseudomonadota</taxon>
        <taxon>Alphaproteobacteria</taxon>
        <taxon>Sphingomonadales</taxon>
        <taxon>Erythrobacteraceae</taxon>
        <taxon>Qipengyuania</taxon>
    </lineage>
</organism>
<keyword evidence="6" id="KW-0808">Transferase</keyword>
<evidence type="ECO:0000256" key="11">
    <source>
        <dbReference type="SAM" id="MobiDB-lite"/>
    </source>
</evidence>
<feature type="domain" description="Signal transduction histidine kinase HWE region" evidence="13">
    <location>
        <begin position="160"/>
        <end position="241"/>
    </location>
</feature>
<name>A0ABY5SY25_9SPHN</name>
<accession>A0ABY5SY25</accession>
<dbReference type="PANTHER" id="PTHR47429">
    <property type="entry name" value="PROTEIN TWIN LOV 1"/>
    <property type="match status" value="1"/>
</dbReference>
<keyword evidence="7" id="KW-0547">Nucleotide-binding</keyword>
<dbReference type="Gene3D" id="3.30.450.20">
    <property type="entry name" value="PAS domain"/>
    <property type="match status" value="1"/>
</dbReference>
<keyword evidence="10" id="KW-0157">Chromophore</keyword>
<keyword evidence="15" id="KW-1185">Reference proteome</keyword>
<dbReference type="InterPro" id="IPR036890">
    <property type="entry name" value="HATPase_C_sf"/>
</dbReference>
<dbReference type="SMART" id="SM00091">
    <property type="entry name" value="PAS"/>
    <property type="match status" value="1"/>
</dbReference>
<evidence type="ECO:0000313" key="15">
    <source>
        <dbReference type="Proteomes" id="UP001065265"/>
    </source>
</evidence>
<keyword evidence="3" id="KW-0597">Phosphoprotein</keyword>
<keyword evidence="8" id="KW-0418">Kinase</keyword>
<feature type="compositionally biased region" description="Basic and acidic residues" evidence="11">
    <location>
        <begin position="1"/>
        <end position="17"/>
    </location>
</feature>
<dbReference type="NCBIfam" id="TIGR00229">
    <property type="entry name" value="sensory_box"/>
    <property type="match status" value="1"/>
</dbReference>
<evidence type="ECO:0000256" key="3">
    <source>
        <dbReference type="ARBA" id="ARBA00022553"/>
    </source>
</evidence>
<reference evidence="14" key="1">
    <citation type="submission" date="2022-02" db="EMBL/GenBank/DDBJ databases">
        <title>Qipengyuania spongiae sp. nov., isolated from marine sponge.</title>
        <authorList>
            <person name="Li Z."/>
            <person name="Zhang M."/>
        </authorList>
    </citation>
    <scope>NUCLEOTIDE SEQUENCE</scope>
    <source>
        <strain evidence="14">PHS-Z21</strain>
    </source>
</reference>
<feature type="domain" description="PAS" evidence="12">
    <location>
        <begin position="27"/>
        <end position="96"/>
    </location>
</feature>
<protein>
    <recommendedName>
        <fullName evidence="2">histidine kinase</fullName>
        <ecNumber evidence="2">2.7.13.3</ecNumber>
    </recommendedName>
</protein>
<gene>
    <name evidence="14" type="ORF">L1F33_07275</name>
</gene>
<keyword evidence="9" id="KW-0067">ATP-binding</keyword>
<dbReference type="RefSeq" id="WP_265557277.1">
    <property type="nucleotide sequence ID" value="NZ_CP092471.1"/>
</dbReference>
<dbReference type="InterPro" id="IPR011102">
    <property type="entry name" value="Sig_transdc_His_kinase_HWE"/>
</dbReference>
<evidence type="ECO:0000256" key="2">
    <source>
        <dbReference type="ARBA" id="ARBA00012438"/>
    </source>
</evidence>
<proteinExistence type="predicted"/>
<dbReference type="Pfam" id="PF13426">
    <property type="entry name" value="PAS_9"/>
    <property type="match status" value="1"/>
</dbReference>
<evidence type="ECO:0000259" key="13">
    <source>
        <dbReference type="SMART" id="SM00911"/>
    </source>
</evidence>
<evidence type="ECO:0000256" key="7">
    <source>
        <dbReference type="ARBA" id="ARBA00022741"/>
    </source>
</evidence>
<dbReference type="EMBL" id="CP092471">
    <property type="protein sequence ID" value="UVI38079.1"/>
    <property type="molecule type" value="Genomic_DNA"/>
</dbReference>
<dbReference type="InterPro" id="IPR001610">
    <property type="entry name" value="PAC"/>
</dbReference>